<keyword evidence="4" id="KW-0998">Cell outer membrane</keyword>
<dbReference type="InterPro" id="IPR033985">
    <property type="entry name" value="SusD-like_N"/>
</dbReference>
<dbReference type="GO" id="GO:0009279">
    <property type="term" value="C:cell outer membrane"/>
    <property type="evidence" value="ECO:0007669"/>
    <property type="project" value="UniProtKB-SubCell"/>
</dbReference>
<comment type="caution">
    <text evidence="7">The sequence shown here is derived from an EMBL/GenBank/DDBJ whole genome shotgun (WGS) entry which is preliminary data.</text>
</comment>
<name>J9GR65_9ZZZZ</name>
<dbReference type="Gene3D" id="1.25.40.390">
    <property type="match status" value="2"/>
</dbReference>
<organism evidence="7">
    <name type="scientific">gut metagenome</name>
    <dbReference type="NCBI Taxonomy" id="749906"/>
    <lineage>
        <taxon>unclassified sequences</taxon>
        <taxon>metagenomes</taxon>
        <taxon>organismal metagenomes</taxon>
    </lineage>
</organism>
<comment type="subcellular location">
    <subcellularLocation>
        <location evidence="1">Cell outer membrane</location>
    </subcellularLocation>
</comment>
<feature type="domain" description="SusD-like N-terminal" evidence="6">
    <location>
        <begin position="28"/>
        <end position="230"/>
    </location>
</feature>
<dbReference type="Pfam" id="PF07980">
    <property type="entry name" value="SusD_RagB"/>
    <property type="match status" value="1"/>
</dbReference>
<evidence type="ECO:0000259" key="6">
    <source>
        <dbReference type="Pfam" id="PF14322"/>
    </source>
</evidence>
<evidence type="ECO:0000256" key="2">
    <source>
        <dbReference type="ARBA" id="ARBA00022729"/>
    </source>
</evidence>
<evidence type="ECO:0000313" key="7">
    <source>
        <dbReference type="EMBL" id="EJX10374.1"/>
    </source>
</evidence>
<evidence type="ECO:0000259" key="5">
    <source>
        <dbReference type="Pfam" id="PF07980"/>
    </source>
</evidence>
<dbReference type="Pfam" id="PF14322">
    <property type="entry name" value="SusD-like_3"/>
    <property type="match status" value="1"/>
</dbReference>
<evidence type="ECO:0000256" key="3">
    <source>
        <dbReference type="ARBA" id="ARBA00023136"/>
    </source>
</evidence>
<dbReference type="AlphaFoldDB" id="J9GR65"/>
<dbReference type="InterPro" id="IPR011990">
    <property type="entry name" value="TPR-like_helical_dom_sf"/>
</dbReference>
<evidence type="ECO:0000256" key="4">
    <source>
        <dbReference type="ARBA" id="ARBA00023237"/>
    </source>
</evidence>
<sequence length="449" mass="50920">MKNKTKIGKLMAGMLMAGSLLLASCDSYLDIQPVGKVIPNTLTEHRALLTTVYDTKLMDKAVTELRTDLAQVNPSSTTSFNTYGEIEIWNDLHPKAGTREFTWDKYYTNIFYANAIIDKGEKMTEGSVEDIRQLIGEAHLMRAYMHFTLVNLYGEPYTKTGAPDTKAVPIKWDLDLEAVPARNTVGEVYAAILADIEQARTLMNRQEWEEPYRYRFSARAVDALEARVRLYMGQWEEAYNAAERVLAQQPALEDLNKKDCKLPCDYRSAEMITAYELFNDDVTSALILTPAFIATYNAGADLRLAKYFTRSEEGHTISIKSGKAEQKCTFRTGEFYLTAAEAAARLNRLPAARQRLLQLMEKRYTAAGYAAKKKTVEQLSADALLTEILSERARELAVEGHRWFDLRRTTRGRIEKTVKNKRYVLEQDDARYTLRIPQAAIDANPGLLN</sequence>
<accession>J9GR65</accession>
<feature type="domain" description="RagB/SusD" evidence="5">
    <location>
        <begin position="304"/>
        <end position="447"/>
    </location>
</feature>
<protein>
    <submittedName>
        <fullName evidence="7">Lipoprotein</fullName>
    </submittedName>
</protein>
<dbReference type="PROSITE" id="PS51257">
    <property type="entry name" value="PROKAR_LIPOPROTEIN"/>
    <property type="match status" value="1"/>
</dbReference>
<dbReference type="InterPro" id="IPR012944">
    <property type="entry name" value="SusD_RagB_dom"/>
</dbReference>
<gene>
    <name evidence="7" type="ORF">EVA_01375</name>
</gene>
<proteinExistence type="predicted"/>
<keyword evidence="7" id="KW-0449">Lipoprotein</keyword>
<dbReference type="EMBL" id="AMCI01000196">
    <property type="protein sequence ID" value="EJX10374.1"/>
    <property type="molecule type" value="Genomic_DNA"/>
</dbReference>
<keyword evidence="2" id="KW-0732">Signal</keyword>
<evidence type="ECO:0000256" key="1">
    <source>
        <dbReference type="ARBA" id="ARBA00004442"/>
    </source>
</evidence>
<dbReference type="SUPFAM" id="SSF48452">
    <property type="entry name" value="TPR-like"/>
    <property type="match status" value="1"/>
</dbReference>
<reference evidence="7" key="1">
    <citation type="journal article" date="2012" name="PLoS ONE">
        <title>Gene sets for utilization of primary and secondary nutrition supplies in the distal gut of endangered iberian lynx.</title>
        <authorList>
            <person name="Alcaide M."/>
            <person name="Messina E."/>
            <person name="Richter M."/>
            <person name="Bargiela R."/>
            <person name="Peplies J."/>
            <person name="Huws S.A."/>
            <person name="Newbold C.J."/>
            <person name="Golyshin P.N."/>
            <person name="Simon M.A."/>
            <person name="Lopez G."/>
            <person name="Yakimov M.M."/>
            <person name="Ferrer M."/>
        </authorList>
    </citation>
    <scope>NUCLEOTIDE SEQUENCE</scope>
</reference>
<keyword evidence="3" id="KW-0472">Membrane</keyword>